<feature type="domain" description="AP2/ERF" evidence="7">
    <location>
        <begin position="286"/>
        <end position="340"/>
    </location>
</feature>
<evidence type="ECO:0000256" key="2">
    <source>
        <dbReference type="ARBA" id="ARBA00023015"/>
    </source>
</evidence>
<accession>A0AAV6L806</accession>
<dbReference type="EMBL" id="JACTNZ010000002">
    <property type="protein sequence ID" value="KAG5560381.1"/>
    <property type="molecule type" value="Genomic_DNA"/>
</dbReference>
<dbReference type="InterPro" id="IPR001471">
    <property type="entry name" value="AP2/ERF_dom"/>
</dbReference>
<keyword evidence="2" id="KW-0805">Transcription regulation</keyword>
<dbReference type="PROSITE" id="PS51032">
    <property type="entry name" value="AP2_ERF"/>
    <property type="match status" value="1"/>
</dbReference>
<protein>
    <recommendedName>
        <fullName evidence="7">AP2/ERF domain-containing protein</fullName>
    </recommendedName>
</protein>
<name>A0AAV6L806_9ERIC</name>
<evidence type="ECO:0000256" key="1">
    <source>
        <dbReference type="ARBA" id="ARBA00004123"/>
    </source>
</evidence>
<keyword evidence="3" id="KW-0238">DNA-binding</keyword>
<keyword evidence="9" id="KW-1185">Reference proteome</keyword>
<keyword evidence="5" id="KW-0539">Nucleus</keyword>
<proteinExistence type="predicted"/>
<reference evidence="8" key="1">
    <citation type="submission" date="2020-08" db="EMBL/GenBank/DDBJ databases">
        <title>Plant Genome Project.</title>
        <authorList>
            <person name="Zhang R.-G."/>
        </authorList>
    </citation>
    <scope>NUCLEOTIDE SEQUENCE</scope>
    <source>
        <strain evidence="8">WSP0</strain>
        <tissue evidence="8">Leaf</tissue>
    </source>
</reference>
<evidence type="ECO:0000313" key="8">
    <source>
        <dbReference type="EMBL" id="KAG5560381.1"/>
    </source>
</evidence>
<sequence length="340" mass="37636">MAAPMNSGESDMVTEDFCLNLSPLLSPRWSQLCSTPSPPRSFLPSSSSMVMQYQGSNQSMDDPPQNQEHDDIVDPAPYLAGDSASDWRPRGGGIMRMNNQGFEESNMGFEESMEMTTCFYFPPSPTNFPLYRPMPSVFFVSSEQGKTSFVLSYQHMLEDKSGALHVINGVDGVASYMGNKFHDLLEIVRAAGGVPKDVELLVDNIFEQGDYDDSELTLRRINWLEQHDEYIVDQPIYELVGMMHQLIQNRGGELDVILGGGVLTVNGLKLGDGTQGSPTAPETLLNYQAKRSFRVWLGHGGQWAAEARFTCSRLNIGSFTTVEDAISAYEVIELSGTWAN</sequence>
<evidence type="ECO:0000256" key="4">
    <source>
        <dbReference type="ARBA" id="ARBA00023163"/>
    </source>
</evidence>
<organism evidence="8 9">
    <name type="scientific">Rhododendron griersonianum</name>
    <dbReference type="NCBI Taxonomy" id="479676"/>
    <lineage>
        <taxon>Eukaryota</taxon>
        <taxon>Viridiplantae</taxon>
        <taxon>Streptophyta</taxon>
        <taxon>Embryophyta</taxon>
        <taxon>Tracheophyta</taxon>
        <taxon>Spermatophyta</taxon>
        <taxon>Magnoliopsida</taxon>
        <taxon>eudicotyledons</taxon>
        <taxon>Gunneridae</taxon>
        <taxon>Pentapetalae</taxon>
        <taxon>asterids</taxon>
        <taxon>Ericales</taxon>
        <taxon>Ericaceae</taxon>
        <taxon>Ericoideae</taxon>
        <taxon>Rhodoreae</taxon>
        <taxon>Rhododendron</taxon>
    </lineage>
</organism>
<dbReference type="Proteomes" id="UP000823749">
    <property type="component" value="Chromosome 2"/>
</dbReference>
<evidence type="ECO:0000256" key="6">
    <source>
        <dbReference type="SAM" id="MobiDB-lite"/>
    </source>
</evidence>
<dbReference type="GO" id="GO:0003700">
    <property type="term" value="F:DNA-binding transcription factor activity"/>
    <property type="evidence" value="ECO:0007669"/>
    <property type="project" value="InterPro"/>
</dbReference>
<feature type="region of interest" description="Disordered" evidence="6">
    <location>
        <begin position="52"/>
        <end position="72"/>
    </location>
</feature>
<dbReference type="GO" id="GO:0003677">
    <property type="term" value="F:DNA binding"/>
    <property type="evidence" value="ECO:0007669"/>
    <property type="project" value="UniProtKB-KW"/>
</dbReference>
<gene>
    <name evidence="8" type="ORF">RHGRI_003630</name>
</gene>
<dbReference type="GO" id="GO:0005634">
    <property type="term" value="C:nucleus"/>
    <property type="evidence" value="ECO:0007669"/>
    <property type="project" value="UniProtKB-SubCell"/>
</dbReference>
<keyword evidence="4" id="KW-0804">Transcription</keyword>
<evidence type="ECO:0000259" key="7">
    <source>
        <dbReference type="PROSITE" id="PS51032"/>
    </source>
</evidence>
<feature type="compositionally biased region" description="Polar residues" evidence="6">
    <location>
        <begin position="52"/>
        <end position="66"/>
    </location>
</feature>
<comment type="subcellular location">
    <subcellularLocation>
        <location evidence="1">Nucleus</location>
    </subcellularLocation>
</comment>
<evidence type="ECO:0000313" key="9">
    <source>
        <dbReference type="Proteomes" id="UP000823749"/>
    </source>
</evidence>
<evidence type="ECO:0000256" key="3">
    <source>
        <dbReference type="ARBA" id="ARBA00023125"/>
    </source>
</evidence>
<comment type="caution">
    <text evidence="8">The sequence shown here is derived from an EMBL/GenBank/DDBJ whole genome shotgun (WGS) entry which is preliminary data.</text>
</comment>
<evidence type="ECO:0000256" key="5">
    <source>
        <dbReference type="ARBA" id="ARBA00023242"/>
    </source>
</evidence>
<dbReference type="AlphaFoldDB" id="A0AAV6L806"/>